<dbReference type="GO" id="GO:0046872">
    <property type="term" value="F:metal ion binding"/>
    <property type="evidence" value="ECO:0007669"/>
    <property type="project" value="UniProtKB-KW"/>
</dbReference>
<evidence type="ECO:0000256" key="2">
    <source>
        <dbReference type="ARBA" id="ARBA00022723"/>
    </source>
</evidence>
<keyword evidence="2" id="KW-0479">Metal-binding</keyword>
<keyword evidence="1" id="KW-0004">4Fe-4S</keyword>
<accession>A0A7C3GKR1</accession>
<evidence type="ECO:0000259" key="5">
    <source>
        <dbReference type="PROSITE" id="PS51656"/>
    </source>
</evidence>
<reference evidence="6" key="1">
    <citation type="journal article" date="2020" name="mSystems">
        <title>Genome- and Community-Level Interaction Insights into Carbon Utilization and Element Cycling Functions of Hydrothermarchaeota in Hydrothermal Sediment.</title>
        <authorList>
            <person name="Zhou Z."/>
            <person name="Liu Y."/>
            <person name="Xu W."/>
            <person name="Pan J."/>
            <person name="Luo Z.H."/>
            <person name="Li M."/>
        </authorList>
    </citation>
    <scope>NUCLEOTIDE SEQUENCE [LARGE SCALE GENOMIC DNA]</scope>
    <source>
        <strain evidence="6">HyVt-483</strain>
    </source>
</reference>
<evidence type="ECO:0000256" key="3">
    <source>
        <dbReference type="ARBA" id="ARBA00023004"/>
    </source>
</evidence>
<dbReference type="PROSITE" id="PS51656">
    <property type="entry name" value="4FE4S"/>
    <property type="match status" value="1"/>
</dbReference>
<gene>
    <name evidence="6" type="ORF">ENJ40_05740</name>
</gene>
<keyword evidence="3" id="KW-0408">Iron</keyword>
<sequence>MPGMGLTPLDVVKLLPRTNCGECGEVSCLAFAVAVLSGKRSPRDCPYLDPALLAVPGEKPPDSEIEQTRRILREIRQEVAGLDFSRLAPGLGIEERGGRLYLPYLDGTVELTPEDARRLDGQELDPRDKILLYNYVHFQGKAPLSGTFVGLEAFPHSVSKVATLRRYAEEKMARALEQDEAGLRRALSVFRVKELPGEADLAFEVWVLPRVPLRIYYWRGSPEEGLSPQVKVLYDLRATEYLDLESLVFCAERFTERWIEVCACSSG</sequence>
<dbReference type="Gene3D" id="1.10.15.40">
    <property type="entry name" value="Electron transport complex subunit B, putative Fe-S cluster"/>
    <property type="match status" value="1"/>
</dbReference>
<evidence type="ECO:0000313" key="6">
    <source>
        <dbReference type="EMBL" id="HFC97941.1"/>
    </source>
</evidence>
<dbReference type="AlphaFoldDB" id="A0A7C3GKR1"/>
<dbReference type="Pfam" id="PF12654">
    <property type="entry name" value="DUF3786"/>
    <property type="match status" value="1"/>
</dbReference>
<dbReference type="EMBL" id="DRMH01000076">
    <property type="protein sequence ID" value="HFC97941.1"/>
    <property type="molecule type" value="Genomic_DNA"/>
</dbReference>
<organism evidence="6">
    <name type="scientific">Thermosulfurimonas dismutans</name>
    <dbReference type="NCBI Taxonomy" id="999894"/>
    <lineage>
        <taxon>Bacteria</taxon>
        <taxon>Pseudomonadati</taxon>
        <taxon>Thermodesulfobacteriota</taxon>
        <taxon>Thermodesulfobacteria</taxon>
        <taxon>Thermodesulfobacteriales</taxon>
        <taxon>Thermodesulfobacteriaceae</taxon>
        <taxon>Thermosulfurimonas</taxon>
    </lineage>
</organism>
<proteinExistence type="predicted"/>
<comment type="caution">
    <text evidence="6">The sequence shown here is derived from an EMBL/GenBank/DDBJ whole genome shotgun (WGS) entry which is preliminary data.</text>
</comment>
<name>A0A7C3GKR1_9BACT</name>
<dbReference type="GO" id="GO:0051539">
    <property type="term" value="F:4 iron, 4 sulfur cluster binding"/>
    <property type="evidence" value="ECO:0007669"/>
    <property type="project" value="UniProtKB-KW"/>
</dbReference>
<feature type="domain" description="4Fe-4S" evidence="5">
    <location>
        <begin position="3"/>
        <end position="62"/>
    </location>
</feature>
<dbReference type="Proteomes" id="UP000886043">
    <property type="component" value="Unassembled WGS sequence"/>
</dbReference>
<evidence type="ECO:0000256" key="1">
    <source>
        <dbReference type="ARBA" id="ARBA00022485"/>
    </source>
</evidence>
<dbReference type="Pfam" id="PF04060">
    <property type="entry name" value="FeS"/>
    <property type="match status" value="1"/>
</dbReference>
<dbReference type="InterPro" id="IPR024264">
    <property type="entry name" value="DUF3786"/>
</dbReference>
<keyword evidence="4" id="KW-0411">Iron-sulfur</keyword>
<protein>
    <submittedName>
        <fullName evidence="6">DUF3786 domain-containing protein</fullName>
    </submittedName>
</protein>
<evidence type="ECO:0000256" key="4">
    <source>
        <dbReference type="ARBA" id="ARBA00023014"/>
    </source>
</evidence>
<dbReference type="InterPro" id="IPR007202">
    <property type="entry name" value="4Fe-4S_dom"/>
</dbReference>